<dbReference type="Gene3D" id="3.30.420.10">
    <property type="entry name" value="Ribonuclease H-like superfamily/Ribonuclease H"/>
    <property type="match status" value="1"/>
</dbReference>
<protein>
    <recommendedName>
        <fullName evidence="3">RNase H type-1 domain-containing protein</fullName>
    </recommendedName>
</protein>
<dbReference type="EMBL" id="JAFJYH010000633">
    <property type="protein sequence ID" value="KAG4410640.1"/>
    <property type="molecule type" value="Genomic_DNA"/>
</dbReference>
<dbReference type="GO" id="GO:0003676">
    <property type="term" value="F:nucleic acid binding"/>
    <property type="evidence" value="ECO:0007669"/>
    <property type="project" value="InterPro"/>
</dbReference>
<dbReference type="OrthoDB" id="245563at2759"/>
<dbReference type="CDD" id="cd13934">
    <property type="entry name" value="RNase_H_Dikarya_like"/>
    <property type="match status" value="1"/>
</dbReference>
<evidence type="ECO:0008006" key="3">
    <source>
        <dbReference type="Google" id="ProtNLM"/>
    </source>
</evidence>
<dbReference type="InterPro" id="IPR036397">
    <property type="entry name" value="RNaseH_sf"/>
</dbReference>
<gene>
    <name evidence="1" type="ORF">IFR04_016227</name>
</gene>
<keyword evidence="2" id="KW-1185">Reference proteome</keyword>
<dbReference type="AlphaFoldDB" id="A0A8H7SXJ7"/>
<sequence>MAERTDCRVFDSPLLQYEDVSPADLIYDDPTRGTSHEVVKLGLGDKGKRWPANIWAHTLMVSIHGACKGNGTANPQASWSVYFGNNSNRNECGLLPDPKHERHTSQSAPLYAAKRAIEIVEDSTFKPLGIETLVIKTHSAYLVESLSRDVWQWEKTNYVNADGETVANRFLVEKLHDMIAESTRENRLEIKFWLVGSDYNQEPIGLANEAFGLPRKYTTQPPTTPLERSLIYFRQNARHDPDAQTLCRRLDISLPVGNRAEFTGITAAVRRLVATGEDRPNNFARLFGPDWDAAVSQEWRDIRYEVLTRPTSQFDGGTDVGASMDKDAPYYRPRLATRAEIKRLRLLDLVMKQPVTVTLGDLLG</sequence>
<organism evidence="1 2">
    <name type="scientific">Cadophora malorum</name>
    <dbReference type="NCBI Taxonomy" id="108018"/>
    <lineage>
        <taxon>Eukaryota</taxon>
        <taxon>Fungi</taxon>
        <taxon>Dikarya</taxon>
        <taxon>Ascomycota</taxon>
        <taxon>Pezizomycotina</taxon>
        <taxon>Leotiomycetes</taxon>
        <taxon>Helotiales</taxon>
        <taxon>Ploettnerulaceae</taxon>
        <taxon>Cadophora</taxon>
    </lineage>
</organism>
<comment type="caution">
    <text evidence="1">The sequence shown here is derived from an EMBL/GenBank/DDBJ whole genome shotgun (WGS) entry which is preliminary data.</text>
</comment>
<accession>A0A8H7SXJ7</accession>
<reference evidence="1" key="1">
    <citation type="submission" date="2021-02" db="EMBL/GenBank/DDBJ databases">
        <title>Genome sequence Cadophora malorum strain M34.</title>
        <authorList>
            <person name="Stefanovic E."/>
            <person name="Vu D."/>
            <person name="Scully C."/>
            <person name="Dijksterhuis J."/>
            <person name="Roader J."/>
            <person name="Houbraken J."/>
        </authorList>
    </citation>
    <scope>NUCLEOTIDE SEQUENCE</scope>
    <source>
        <strain evidence="1">M34</strain>
    </source>
</reference>
<name>A0A8H7SXJ7_9HELO</name>
<proteinExistence type="predicted"/>
<dbReference type="Proteomes" id="UP000664132">
    <property type="component" value="Unassembled WGS sequence"/>
</dbReference>
<dbReference type="SUPFAM" id="SSF53098">
    <property type="entry name" value="Ribonuclease H-like"/>
    <property type="match status" value="1"/>
</dbReference>
<dbReference type="InterPro" id="IPR012337">
    <property type="entry name" value="RNaseH-like_sf"/>
</dbReference>
<evidence type="ECO:0000313" key="1">
    <source>
        <dbReference type="EMBL" id="KAG4410640.1"/>
    </source>
</evidence>
<evidence type="ECO:0000313" key="2">
    <source>
        <dbReference type="Proteomes" id="UP000664132"/>
    </source>
</evidence>